<dbReference type="AlphaFoldDB" id="A0A8E2ETF6"/>
<dbReference type="PANTHER" id="PTHR31591:SF1">
    <property type="entry name" value="UPF0613 PROTEIN PB24D3.06C"/>
    <property type="match status" value="1"/>
</dbReference>
<dbReference type="OrthoDB" id="10034502at2759"/>
<dbReference type="InterPro" id="IPR013744">
    <property type="entry name" value="SidJ"/>
</dbReference>
<protein>
    <submittedName>
        <fullName evidence="1">Siderophore biosynthesis lipase/esteras-like protein</fullName>
    </submittedName>
</protein>
<dbReference type="Gene3D" id="3.40.50.1820">
    <property type="entry name" value="alpha/beta hydrolase"/>
    <property type="match status" value="1"/>
</dbReference>
<name>A0A8E2ETF6_9PEZI</name>
<dbReference type="InterPro" id="IPR029058">
    <property type="entry name" value="AB_hydrolase_fold"/>
</dbReference>
<evidence type="ECO:0000313" key="1">
    <source>
        <dbReference type="EMBL" id="OCL04582.1"/>
    </source>
</evidence>
<dbReference type="Proteomes" id="UP000250140">
    <property type="component" value="Unassembled WGS sequence"/>
</dbReference>
<keyword evidence="2" id="KW-1185">Reference proteome</keyword>
<gene>
    <name evidence="1" type="ORF">AOQ84DRAFT_300586</name>
</gene>
<dbReference type="PANTHER" id="PTHR31591">
    <property type="entry name" value="UPF0613 PROTEIN PB24D3.06C"/>
    <property type="match status" value="1"/>
</dbReference>
<dbReference type="Pfam" id="PF08538">
    <property type="entry name" value="DUF1749"/>
    <property type="match status" value="1"/>
</dbReference>
<accession>A0A8E2ETF6</accession>
<evidence type="ECO:0000313" key="2">
    <source>
        <dbReference type="Proteomes" id="UP000250140"/>
    </source>
</evidence>
<organism evidence="1 2">
    <name type="scientific">Glonium stellatum</name>
    <dbReference type="NCBI Taxonomy" id="574774"/>
    <lineage>
        <taxon>Eukaryota</taxon>
        <taxon>Fungi</taxon>
        <taxon>Dikarya</taxon>
        <taxon>Ascomycota</taxon>
        <taxon>Pezizomycotina</taxon>
        <taxon>Dothideomycetes</taxon>
        <taxon>Pleosporomycetidae</taxon>
        <taxon>Gloniales</taxon>
        <taxon>Gloniaceae</taxon>
        <taxon>Glonium</taxon>
    </lineage>
</organism>
<proteinExistence type="predicted"/>
<reference evidence="1 2" key="1">
    <citation type="journal article" date="2016" name="Nat. Commun.">
        <title>Ectomycorrhizal ecology is imprinted in the genome of the dominant symbiotic fungus Cenococcum geophilum.</title>
        <authorList>
            <consortium name="DOE Joint Genome Institute"/>
            <person name="Peter M."/>
            <person name="Kohler A."/>
            <person name="Ohm R.A."/>
            <person name="Kuo A."/>
            <person name="Krutzmann J."/>
            <person name="Morin E."/>
            <person name="Arend M."/>
            <person name="Barry K.W."/>
            <person name="Binder M."/>
            <person name="Choi C."/>
            <person name="Clum A."/>
            <person name="Copeland A."/>
            <person name="Grisel N."/>
            <person name="Haridas S."/>
            <person name="Kipfer T."/>
            <person name="LaButti K."/>
            <person name="Lindquist E."/>
            <person name="Lipzen A."/>
            <person name="Maire R."/>
            <person name="Meier B."/>
            <person name="Mihaltcheva S."/>
            <person name="Molinier V."/>
            <person name="Murat C."/>
            <person name="Poggeler S."/>
            <person name="Quandt C.A."/>
            <person name="Sperisen C."/>
            <person name="Tritt A."/>
            <person name="Tisserant E."/>
            <person name="Crous P.W."/>
            <person name="Henrissat B."/>
            <person name="Nehls U."/>
            <person name="Egli S."/>
            <person name="Spatafora J.W."/>
            <person name="Grigoriev I.V."/>
            <person name="Martin F.M."/>
        </authorList>
    </citation>
    <scope>NUCLEOTIDE SEQUENCE [LARGE SCALE GENOMIC DNA]</scope>
    <source>
        <strain evidence="1 2">CBS 207.34</strain>
    </source>
</reference>
<dbReference type="SUPFAM" id="SSF53474">
    <property type="entry name" value="alpha/beta-Hydrolases"/>
    <property type="match status" value="1"/>
</dbReference>
<sequence>MAHPGVMHRYTPRLVAFEHATISTPESPNTLLWIGGLGDGLLTVAYPATMAQLLLPNWTLAEVLLSSSYKGWGTGSLKRDAQEIASCVRYFQKLRPTAKIVLMGHSTGCQDIMEYLVGEGCTERPRVQGAILQASISDREALVSVLPPDVYDNSIKLAQEWVVDGRGDDILPKSCMNNILGSPVTAVRWLSLASPNKNGDDDYFSSDLDLKKLKATFGSMKKETPLMFLYSGADPHVPDFVDKKALLSKWTNIIREGGGAVDDANGGIIPRATHNLNGDPDDVVGELIRRVNGFVQQVESGALTTGAHL</sequence>
<dbReference type="EMBL" id="KV750471">
    <property type="protein sequence ID" value="OCL04582.1"/>
    <property type="molecule type" value="Genomic_DNA"/>
</dbReference>